<feature type="domain" description="ER-bound oxygenase mpaB/mpaB'/Rubber oxygenase catalytic" evidence="1">
    <location>
        <begin position="14"/>
        <end position="242"/>
    </location>
</feature>
<dbReference type="InterPro" id="IPR018713">
    <property type="entry name" value="MPAB/Lcp_cat_dom"/>
</dbReference>
<name>A0A5S4FIZ4_9ACTN</name>
<reference evidence="2 3" key="1">
    <citation type="submission" date="2019-05" db="EMBL/GenBank/DDBJ databases">
        <title>Draft genome sequence of Nonomuraea turkmeniaca DSM 43926.</title>
        <authorList>
            <person name="Saricaoglu S."/>
            <person name="Isik K."/>
        </authorList>
    </citation>
    <scope>NUCLEOTIDE SEQUENCE [LARGE SCALE GENOMIC DNA]</scope>
    <source>
        <strain evidence="2 3">DSM 43926</strain>
    </source>
</reference>
<dbReference type="AlphaFoldDB" id="A0A5S4FIZ4"/>
<evidence type="ECO:0000313" key="2">
    <source>
        <dbReference type="EMBL" id="TMR20698.1"/>
    </source>
</evidence>
<dbReference type="EMBL" id="VCKY01000054">
    <property type="protein sequence ID" value="TMR20698.1"/>
    <property type="molecule type" value="Genomic_DNA"/>
</dbReference>
<keyword evidence="3" id="KW-1185">Reference proteome</keyword>
<evidence type="ECO:0000313" key="3">
    <source>
        <dbReference type="Proteomes" id="UP000309128"/>
    </source>
</evidence>
<organism evidence="2 3">
    <name type="scientific">Nonomuraea turkmeniaca</name>
    <dbReference type="NCBI Taxonomy" id="103838"/>
    <lineage>
        <taxon>Bacteria</taxon>
        <taxon>Bacillati</taxon>
        <taxon>Actinomycetota</taxon>
        <taxon>Actinomycetes</taxon>
        <taxon>Streptosporangiales</taxon>
        <taxon>Streptosporangiaceae</taxon>
        <taxon>Nonomuraea</taxon>
    </lineage>
</organism>
<protein>
    <submittedName>
        <fullName evidence="2">DUF2236 domain-containing protein</fullName>
    </submittedName>
</protein>
<comment type="caution">
    <text evidence="2">The sequence shown here is derived from an EMBL/GenBank/DDBJ whole genome shotgun (WGS) entry which is preliminary data.</text>
</comment>
<dbReference type="PANTHER" id="PTHR36151">
    <property type="entry name" value="BLR2777 PROTEIN"/>
    <property type="match status" value="1"/>
</dbReference>
<proteinExistence type="predicted"/>
<accession>A0A5S4FIZ4</accession>
<dbReference type="GO" id="GO:0016491">
    <property type="term" value="F:oxidoreductase activity"/>
    <property type="evidence" value="ECO:0007669"/>
    <property type="project" value="InterPro"/>
</dbReference>
<dbReference type="OrthoDB" id="108890at2"/>
<dbReference type="PANTHER" id="PTHR36151:SF3">
    <property type="entry name" value="ER-BOUND OXYGENASE MPAB_MPAB'_RUBBER OXYGENASE CATALYTIC DOMAIN-CONTAINING PROTEIN"/>
    <property type="match status" value="1"/>
</dbReference>
<gene>
    <name evidence="2" type="ORF">ETD86_18170</name>
</gene>
<sequence>MGDHGIFGPSSVTWRVMGEPILLVGGIRALLMQGLHPRAMRGVLQNSALMDPQEAWSRFARTTEFVRVRTYGTCAEVERAGRRVRKIHARLTAYDPDTGTTFHLDEPDALRWVHVGEVDSYLSVARRAGVRLTDAEADTFVREWRRAAEVVGLKGEDVPGSVAELRDYIDAQRPGLRFVPEAAHPLRLSLNAPLPRVLLPLKPAVPALMILAFATLPRWARRLYGLPATPVGDLWATATLRTLHTGLGLVPAQVRYSPAARRAHKLTAA</sequence>
<evidence type="ECO:0000259" key="1">
    <source>
        <dbReference type="Pfam" id="PF09995"/>
    </source>
</evidence>
<dbReference type="Proteomes" id="UP000309128">
    <property type="component" value="Unassembled WGS sequence"/>
</dbReference>
<dbReference type="Pfam" id="PF09995">
    <property type="entry name" value="MPAB_Lcp_cat"/>
    <property type="match status" value="1"/>
</dbReference>